<dbReference type="GO" id="GO:0046872">
    <property type="term" value="F:metal ion binding"/>
    <property type="evidence" value="ECO:0007669"/>
    <property type="project" value="UniProtKB-KW"/>
</dbReference>
<dbReference type="PROSITE" id="PS51405">
    <property type="entry name" value="HEME_HALOPEROXIDASE"/>
    <property type="match status" value="1"/>
</dbReference>
<dbReference type="HOGENOM" id="CLU_050230_0_1_1"/>
<keyword evidence="8" id="KW-0732">Signal</keyword>
<comment type="cofactor">
    <cofactor evidence="1">
        <name>heme b</name>
        <dbReference type="ChEBI" id="CHEBI:60344"/>
    </cofactor>
</comment>
<feature type="chain" id="PRO_5004921844" description="Heme haloperoxidase family profile domain-containing protein" evidence="8">
    <location>
        <begin position="22"/>
        <end position="278"/>
    </location>
</feature>
<evidence type="ECO:0000256" key="1">
    <source>
        <dbReference type="ARBA" id="ARBA00001970"/>
    </source>
</evidence>
<dbReference type="Pfam" id="PF01328">
    <property type="entry name" value="Peroxidase_2"/>
    <property type="match status" value="1"/>
</dbReference>
<dbReference type="InterPro" id="IPR036851">
    <property type="entry name" value="Chloroperoxidase-like_sf"/>
</dbReference>
<sequence length="278" mass="30231">MFGNIFLLTAALPIYFTYAQGSFTAWSPPGPGDVRSPCPAMNSLANHGFLPHNGRGFTIPDVIAALDTALNVGADFATAIGGAGLLSVPGNSLATSFDLDNLNEHNFPIEHDASLSRADYFSSPTHDNYSFNQTIFNQFFSFYSSHSHTSIPVAAAAKYARENYEEREDTRFSYEAQQFLSSYGETALYLSVLGDPVNGVADTEWVRVFFEQERLPYEEGWRRGGSQTNLESLGVMIWKLVLANGDVVPEGLKVTAQTLGLAFGGYDPVTGVLGHVFG</sequence>
<feature type="domain" description="Heme haloperoxidase family profile" evidence="9">
    <location>
        <begin position="22"/>
        <end position="234"/>
    </location>
</feature>
<evidence type="ECO:0000313" key="11">
    <source>
        <dbReference type="Proteomes" id="UP000019487"/>
    </source>
</evidence>
<keyword evidence="4" id="KW-0479">Metal-binding</keyword>
<keyword evidence="2" id="KW-0575">Peroxidase</keyword>
<dbReference type="EMBL" id="AYSA01000272">
    <property type="protein sequence ID" value="ESZ94018.1"/>
    <property type="molecule type" value="Genomic_DNA"/>
</dbReference>
<accession>W9CDU6</accession>
<organism evidence="10 11">
    <name type="scientific">Sclerotinia borealis (strain F-4128)</name>
    <dbReference type="NCBI Taxonomy" id="1432307"/>
    <lineage>
        <taxon>Eukaryota</taxon>
        <taxon>Fungi</taxon>
        <taxon>Dikarya</taxon>
        <taxon>Ascomycota</taxon>
        <taxon>Pezizomycotina</taxon>
        <taxon>Leotiomycetes</taxon>
        <taxon>Helotiales</taxon>
        <taxon>Sclerotiniaceae</taxon>
        <taxon>Sclerotinia</taxon>
    </lineage>
</organism>
<dbReference type="Gene3D" id="1.10.489.10">
    <property type="entry name" value="Chloroperoxidase-like"/>
    <property type="match status" value="1"/>
</dbReference>
<comment type="similarity">
    <text evidence="7">Belongs to the chloroperoxidase family.</text>
</comment>
<name>W9CDU6_SCLBF</name>
<evidence type="ECO:0000256" key="3">
    <source>
        <dbReference type="ARBA" id="ARBA00022617"/>
    </source>
</evidence>
<keyword evidence="6" id="KW-0408">Iron</keyword>
<evidence type="ECO:0000256" key="7">
    <source>
        <dbReference type="ARBA" id="ARBA00025795"/>
    </source>
</evidence>
<dbReference type="AlphaFoldDB" id="W9CDU6"/>
<dbReference type="GO" id="GO:0004601">
    <property type="term" value="F:peroxidase activity"/>
    <property type="evidence" value="ECO:0007669"/>
    <property type="project" value="UniProtKB-KW"/>
</dbReference>
<comment type="caution">
    <text evidence="10">The sequence shown here is derived from an EMBL/GenBank/DDBJ whole genome shotgun (WGS) entry which is preliminary data.</text>
</comment>
<reference evidence="10 11" key="1">
    <citation type="journal article" date="2014" name="Genome Announc.">
        <title>Draft genome sequence of Sclerotinia borealis, a psychrophilic plant pathogenic fungus.</title>
        <authorList>
            <person name="Mardanov A.V."/>
            <person name="Beletsky A.V."/>
            <person name="Kadnikov V.V."/>
            <person name="Ignatov A.N."/>
            <person name="Ravin N.V."/>
        </authorList>
    </citation>
    <scope>NUCLEOTIDE SEQUENCE [LARGE SCALE GENOMIC DNA]</scope>
    <source>
        <strain evidence="11">F-4157</strain>
    </source>
</reference>
<gene>
    <name evidence="10" type="ORF">SBOR_5596</name>
</gene>
<proteinExistence type="inferred from homology"/>
<evidence type="ECO:0000259" key="9">
    <source>
        <dbReference type="PROSITE" id="PS51405"/>
    </source>
</evidence>
<feature type="signal peptide" evidence="8">
    <location>
        <begin position="1"/>
        <end position="21"/>
    </location>
</feature>
<dbReference type="SUPFAM" id="SSF47571">
    <property type="entry name" value="Cloroperoxidase"/>
    <property type="match status" value="1"/>
</dbReference>
<dbReference type="PANTHER" id="PTHR33577:SF9">
    <property type="entry name" value="PEROXIDASE STCC"/>
    <property type="match status" value="1"/>
</dbReference>
<dbReference type="InterPro" id="IPR000028">
    <property type="entry name" value="Chloroperoxidase"/>
</dbReference>
<protein>
    <recommendedName>
        <fullName evidence="9">Heme haloperoxidase family profile domain-containing protein</fullName>
    </recommendedName>
</protein>
<evidence type="ECO:0000256" key="4">
    <source>
        <dbReference type="ARBA" id="ARBA00022723"/>
    </source>
</evidence>
<dbReference type="Proteomes" id="UP000019487">
    <property type="component" value="Unassembled WGS sequence"/>
</dbReference>
<evidence type="ECO:0000256" key="2">
    <source>
        <dbReference type="ARBA" id="ARBA00022559"/>
    </source>
</evidence>
<keyword evidence="5" id="KW-0560">Oxidoreductase</keyword>
<evidence type="ECO:0000256" key="5">
    <source>
        <dbReference type="ARBA" id="ARBA00023002"/>
    </source>
</evidence>
<evidence type="ECO:0000256" key="8">
    <source>
        <dbReference type="SAM" id="SignalP"/>
    </source>
</evidence>
<dbReference type="PANTHER" id="PTHR33577">
    <property type="entry name" value="STERIGMATOCYSTIN BIOSYNTHESIS PEROXIDASE STCC-RELATED"/>
    <property type="match status" value="1"/>
</dbReference>
<evidence type="ECO:0000256" key="6">
    <source>
        <dbReference type="ARBA" id="ARBA00023004"/>
    </source>
</evidence>
<keyword evidence="3" id="KW-0349">Heme</keyword>
<keyword evidence="11" id="KW-1185">Reference proteome</keyword>
<dbReference type="OrthoDB" id="407298at2759"/>
<evidence type="ECO:0000313" key="10">
    <source>
        <dbReference type="EMBL" id="ESZ94018.1"/>
    </source>
</evidence>
<dbReference type="STRING" id="1432307.W9CDU6"/>